<reference evidence="1 2" key="1">
    <citation type="submission" date="2023-08" db="EMBL/GenBank/DDBJ databases">
        <authorList>
            <person name="Park J.-S."/>
        </authorList>
    </citation>
    <scope>NUCLEOTIDE SEQUENCE [LARGE SCALE GENOMIC DNA]</scope>
    <source>
        <strain evidence="1 2">2205SS18-9</strain>
    </source>
</reference>
<gene>
    <name evidence="1" type="ORF">Q5Y73_13345</name>
</gene>
<name>A0ABT9J0J3_9BACL</name>
<proteinExistence type="predicted"/>
<dbReference type="Proteomes" id="UP001231941">
    <property type="component" value="Unassembled WGS sequence"/>
</dbReference>
<evidence type="ECO:0000313" key="1">
    <source>
        <dbReference type="EMBL" id="MDP5275097.1"/>
    </source>
</evidence>
<accession>A0ABT9J0J3</accession>
<protein>
    <submittedName>
        <fullName evidence="1">Uncharacterized protein</fullName>
    </submittedName>
</protein>
<dbReference type="RefSeq" id="WP_305992409.1">
    <property type="nucleotide sequence ID" value="NZ_JAVAMP010000006.1"/>
</dbReference>
<sequence length="52" mass="5691">MIGEIVEIEAIGFTSPDEVLIEDVGEGIIKVRQLPNETDFISSCAVTRILTQ</sequence>
<keyword evidence="2" id="KW-1185">Reference proteome</keyword>
<dbReference type="EMBL" id="JAVAMP010000006">
    <property type="protein sequence ID" value="MDP5275097.1"/>
    <property type="molecule type" value="Genomic_DNA"/>
</dbReference>
<comment type="caution">
    <text evidence="1">The sequence shown here is derived from an EMBL/GenBank/DDBJ whole genome shotgun (WGS) entry which is preliminary data.</text>
</comment>
<evidence type="ECO:0000313" key="2">
    <source>
        <dbReference type="Proteomes" id="UP001231941"/>
    </source>
</evidence>
<organism evidence="1 2">
    <name type="scientific">Chengkuizengella axinellae</name>
    <dbReference type="NCBI Taxonomy" id="3064388"/>
    <lineage>
        <taxon>Bacteria</taxon>
        <taxon>Bacillati</taxon>
        <taxon>Bacillota</taxon>
        <taxon>Bacilli</taxon>
        <taxon>Bacillales</taxon>
        <taxon>Paenibacillaceae</taxon>
        <taxon>Chengkuizengella</taxon>
    </lineage>
</organism>